<keyword evidence="2" id="KW-1185">Reference proteome</keyword>
<dbReference type="Proteomes" id="UP000789860">
    <property type="component" value="Unassembled WGS sequence"/>
</dbReference>
<dbReference type="EMBL" id="CAJVPM010004318">
    <property type="protein sequence ID" value="CAG8511784.1"/>
    <property type="molecule type" value="Genomic_DNA"/>
</dbReference>
<proteinExistence type="predicted"/>
<evidence type="ECO:0000313" key="1">
    <source>
        <dbReference type="EMBL" id="CAG8511784.1"/>
    </source>
</evidence>
<feature type="non-terminal residue" evidence="1">
    <location>
        <position position="333"/>
    </location>
</feature>
<evidence type="ECO:0000313" key="2">
    <source>
        <dbReference type="Proteomes" id="UP000789860"/>
    </source>
</evidence>
<gene>
    <name evidence="1" type="ORF">SCALOS_LOCUS3689</name>
</gene>
<reference evidence="1" key="1">
    <citation type="submission" date="2021-06" db="EMBL/GenBank/DDBJ databases">
        <authorList>
            <person name="Kallberg Y."/>
            <person name="Tangrot J."/>
            <person name="Rosling A."/>
        </authorList>
    </citation>
    <scope>NUCLEOTIDE SEQUENCE</scope>
    <source>
        <strain evidence="1">AU212A</strain>
    </source>
</reference>
<comment type="caution">
    <text evidence="1">The sequence shown here is derived from an EMBL/GenBank/DDBJ whole genome shotgun (WGS) entry which is preliminary data.</text>
</comment>
<name>A0ACA9L6B1_9GLOM</name>
<organism evidence="1 2">
    <name type="scientific">Scutellospora calospora</name>
    <dbReference type="NCBI Taxonomy" id="85575"/>
    <lineage>
        <taxon>Eukaryota</taxon>
        <taxon>Fungi</taxon>
        <taxon>Fungi incertae sedis</taxon>
        <taxon>Mucoromycota</taxon>
        <taxon>Glomeromycotina</taxon>
        <taxon>Glomeromycetes</taxon>
        <taxon>Diversisporales</taxon>
        <taxon>Gigasporaceae</taxon>
        <taxon>Scutellospora</taxon>
    </lineage>
</organism>
<accession>A0ACA9L6B1</accession>
<sequence length="333" mass="37281">MINCRNICSLFFIAILCAVIFSFTTTKIVKFPQPVNGTFTGLKTWHPKIKDFDTETWYSVILFASVMLFVPGIFMLVWLSKNETLNVFVLNGEKTSTAFFNKLLAGYSISTGLIAFVVIFFDIGKLWSSVGIIHNYYEALILSVLHQGGSSSIKLHFLSIAYLLITEVAVLLLSFPYDALLFRFAGLILDTALFIQFTRMYITTKINVKEGYISLPHHTSGESEEPDRPNHPYHSPNNPKYCRLYILLLPFAALCHISGNVLTTIFTQIALANYLFAISYSFMSAYAFFVFLDTHMGQHKVKKLIFLPDNSTSSVILVTVASAALAALAVRLG</sequence>
<protein>
    <submittedName>
        <fullName evidence="1">3023_t:CDS:1</fullName>
    </submittedName>
</protein>